<dbReference type="InterPro" id="IPR050490">
    <property type="entry name" value="Bact_solute-bd_prot1"/>
</dbReference>
<keyword evidence="4" id="KW-0564">Palmitate</keyword>
<keyword evidence="2 6" id="KW-0732">Signal</keyword>
<protein>
    <submittedName>
        <fullName evidence="7">Sugar-binding protein</fullName>
    </submittedName>
</protein>
<accession>A0A7Z0WQC4</accession>
<dbReference type="Pfam" id="PF01547">
    <property type="entry name" value="SBP_bac_1"/>
    <property type="match status" value="1"/>
</dbReference>
<dbReference type="InterPro" id="IPR006059">
    <property type="entry name" value="SBP"/>
</dbReference>
<evidence type="ECO:0000256" key="4">
    <source>
        <dbReference type="ARBA" id="ARBA00023139"/>
    </source>
</evidence>
<dbReference type="CDD" id="cd13585">
    <property type="entry name" value="PBP2_TMBP_like"/>
    <property type="match status" value="1"/>
</dbReference>
<evidence type="ECO:0000256" key="1">
    <source>
        <dbReference type="ARBA" id="ARBA00022475"/>
    </source>
</evidence>
<keyword evidence="5" id="KW-0449">Lipoprotein</keyword>
<evidence type="ECO:0000313" key="8">
    <source>
        <dbReference type="Proteomes" id="UP000185696"/>
    </source>
</evidence>
<dbReference type="AlphaFoldDB" id="A0A7Z0WQC4"/>
<proteinExistence type="predicted"/>
<comment type="caution">
    <text evidence="7">The sequence shown here is derived from an EMBL/GenBank/DDBJ whole genome shotgun (WGS) entry which is preliminary data.</text>
</comment>
<evidence type="ECO:0000313" key="7">
    <source>
        <dbReference type="EMBL" id="OLF12167.1"/>
    </source>
</evidence>
<sequence length="433" mass="46558">MAPGRWSRTATALAVGACLALAGCGDDPAADGTTTITFWDDNGGPARTPVWEHMIAEFEKENPTIKVKYVGIPIAQVQQKYDTAIAGGGLPDVGGVTTAMLANLAAREVLEPMDERLSGSALDGKLNEQVVDTVKATVPDEKLYMVPLSTNLGVFWYRADWFAEAKISPPANWDEFYSAVEKLTDRPNNRYGYTIRGGAGSISQLLEVLYGQSGIDEVFDSSGESTVNDPGNVEALERIAGLYKKVTPEADVTNDYVKMVAQFDGGNIGVMQHNLGSYTDHVETLGEDKVDAMFVPAGEDGTRTVTSHPVTGLGVFAAGEQRDAAFRFAEFVAGKEMNTYWATETGVLPANTEVADAAGLEHITRAAQVLSDPGTTLVQLPYYLPEFNSITKTDAEPQFQKVLLGELSARDFLDEMAGKLTEAQASYDERNGG</sequence>
<dbReference type="EMBL" id="MSIF01000003">
    <property type="protein sequence ID" value="OLF12167.1"/>
    <property type="molecule type" value="Genomic_DNA"/>
</dbReference>
<dbReference type="SUPFAM" id="SSF53850">
    <property type="entry name" value="Periplasmic binding protein-like II"/>
    <property type="match status" value="1"/>
</dbReference>
<evidence type="ECO:0000256" key="6">
    <source>
        <dbReference type="SAM" id="SignalP"/>
    </source>
</evidence>
<keyword evidence="1" id="KW-1003">Cell membrane</keyword>
<organism evidence="7 8">
    <name type="scientific">Actinophytocola xinjiangensis</name>
    <dbReference type="NCBI Taxonomy" id="485602"/>
    <lineage>
        <taxon>Bacteria</taxon>
        <taxon>Bacillati</taxon>
        <taxon>Actinomycetota</taxon>
        <taxon>Actinomycetes</taxon>
        <taxon>Pseudonocardiales</taxon>
        <taxon>Pseudonocardiaceae</taxon>
    </lineage>
</organism>
<gene>
    <name evidence="7" type="ORF">BLA60_09190</name>
</gene>
<dbReference type="OrthoDB" id="2515880at2"/>
<name>A0A7Z0WQC4_9PSEU</name>
<evidence type="ECO:0000256" key="5">
    <source>
        <dbReference type="ARBA" id="ARBA00023288"/>
    </source>
</evidence>
<dbReference type="Proteomes" id="UP000185696">
    <property type="component" value="Unassembled WGS sequence"/>
</dbReference>
<dbReference type="PROSITE" id="PS51257">
    <property type="entry name" value="PROKAR_LIPOPROTEIN"/>
    <property type="match status" value="1"/>
</dbReference>
<evidence type="ECO:0000256" key="2">
    <source>
        <dbReference type="ARBA" id="ARBA00022729"/>
    </source>
</evidence>
<keyword evidence="8" id="KW-1185">Reference proteome</keyword>
<keyword evidence="3" id="KW-0472">Membrane</keyword>
<feature type="signal peptide" evidence="6">
    <location>
        <begin position="1"/>
        <end position="22"/>
    </location>
</feature>
<evidence type="ECO:0000256" key="3">
    <source>
        <dbReference type="ARBA" id="ARBA00023136"/>
    </source>
</evidence>
<dbReference type="PANTHER" id="PTHR43649">
    <property type="entry name" value="ARABINOSE-BINDING PROTEIN-RELATED"/>
    <property type="match status" value="1"/>
</dbReference>
<reference evidence="7 8" key="1">
    <citation type="submission" date="2016-12" db="EMBL/GenBank/DDBJ databases">
        <title>The draft genome sequence of Actinophytocola xinjiangensis.</title>
        <authorList>
            <person name="Wang W."/>
            <person name="Yuan L."/>
        </authorList>
    </citation>
    <scope>NUCLEOTIDE SEQUENCE [LARGE SCALE GENOMIC DNA]</scope>
    <source>
        <strain evidence="7 8">CGMCC 4.4663</strain>
    </source>
</reference>
<dbReference type="PANTHER" id="PTHR43649:SF33">
    <property type="entry name" value="POLYGALACTURONAN_RHAMNOGALACTURONAN-BINDING PROTEIN YTCQ"/>
    <property type="match status" value="1"/>
</dbReference>
<dbReference type="Gene3D" id="3.40.190.10">
    <property type="entry name" value="Periplasmic binding protein-like II"/>
    <property type="match status" value="1"/>
</dbReference>
<feature type="chain" id="PRO_5039533097" evidence="6">
    <location>
        <begin position="23"/>
        <end position="433"/>
    </location>
</feature>
<dbReference type="RefSeq" id="WP_075132358.1">
    <property type="nucleotide sequence ID" value="NZ_MSIF01000003.1"/>
</dbReference>